<keyword evidence="2" id="KW-1185">Reference proteome</keyword>
<feature type="non-terminal residue" evidence="1">
    <location>
        <position position="800"/>
    </location>
</feature>
<dbReference type="EMBL" id="CAJVPT010004388">
    <property type="protein sequence ID" value="CAG8507352.1"/>
    <property type="molecule type" value="Genomic_DNA"/>
</dbReference>
<sequence length="800" mass="89983">MENQQEENTPSPRAETIGSQQDINTPSPREEIMEGQQDMSTSGPGADTSTSSLRAETPPRQIRAQGGSSSAQGFSVSQRINEARFALSSVVGLDQQISSPDVSSSFNTPVHRRHFAIPSNGLSSSPATVTSLATPRAGPTRRHLSFNRRVVPSLNEDPEHLVQDPSTDPLRALLDDEGPRGSSPAPATPRTPRTPRHKRGDIHSNINLSMLEEKPDVNVTEGDNEMMEEEERKDRKDQIWGTNVQIKEVKDYFEKFLLNFKLQFRKEREGFAVTELDRQPFYIYYMEKIKETQIYKMNLDMQNLLAYEHTRKLYYQLMNYPQEIIPIFDDVLTSVYKRICEIDDPHGLVMLKVRPFNLGKSTNMRELNPSDIDKIVSVKGLLIRTSPIIPEMSAVEVDRGKIDEPSKCRRRDCNSSSTMTLIHNRSSFKDRQVCRLQETPDCIPDGQTPHSVSLCLYDDLVDTARPGDKVELTAIYRSAPIRVHPRKRAIKALFKTYLDVVHIAKSDRNHMTTHSEYNFSYDENDENDDLHISEKAPVFSNDDDQDDDDSNINGTSNKHENKPEFTEEEIRYFDELSRNPDLYGYLARSIGSIFGLEDIKKGVLLQLFGGTNKKFEKSGSPRYRGDINVLLVGDPGTAKSQMLQYVHKIAPRSIYTSGKGSSAVGLTAYVTRDPDTKQMVLESGALVLSDGGVCCIDEFDKMSDGTRAILHEVMEQQTVSVAKAGIITTLNARTSILASANPVDSKYNPKLSIPVKTLTKYIKYARKKFQPIIGDDESANALVKAYVDLRKRGIDSRTSE</sequence>
<evidence type="ECO:0000313" key="2">
    <source>
        <dbReference type="Proteomes" id="UP000789525"/>
    </source>
</evidence>
<comment type="caution">
    <text evidence="1">The sequence shown here is derived from an EMBL/GenBank/DDBJ whole genome shotgun (WGS) entry which is preliminary data.</text>
</comment>
<organism evidence="1 2">
    <name type="scientific">Acaulospora colombiana</name>
    <dbReference type="NCBI Taxonomy" id="27376"/>
    <lineage>
        <taxon>Eukaryota</taxon>
        <taxon>Fungi</taxon>
        <taxon>Fungi incertae sedis</taxon>
        <taxon>Mucoromycota</taxon>
        <taxon>Glomeromycotina</taxon>
        <taxon>Glomeromycetes</taxon>
        <taxon>Diversisporales</taxon>
        <taxon>Acaulosporaceae</taxon>
        <taxon>Acaulospora</taxon>
    </lineage>
</organism>
<proteinExistence type="predicted"/>
<dbReference type="Proteomes" id="UP000789525">
    <property type="component" value="Unassembled WGS sequence"/>
</dbReference>
<protein>
    <submittedName>
        <fullName evidence="1">1792_t:CDS:1</fullName>
    </submittedName>
</protein>
<reference evidence="1" key="1">
    <citation type="submission" date="2021-06" db="EMBL/GenBank/DDBJ databases">
        <authorList>
            <person name="Kallberg Y."/>
            <person name="Tangrot J."/>
            <person name="Rosling A."/>
        </authorList>
    </citation>
    <scope>NUCLEOTIDE SEQUENCE</scope>
    <source>
        <strain evidence="1">CL356</strain>
    </source>
</reference>
<gene>
    <name evidence="1" type="ORF">ACOLOM_LOCUS3063</name>
</gene>
<name>A0ACA9L3W1_9GLOM</name>
<evidence type="ECO:0000313" key="1">
    <source>
        <dbReference type="EMBL" id="CAG8507352.1"/>
    </source>
</evidence>
<accession>A0ACA9L3W1</accession>